<gene>
    <name evidence="1" type="ORF">Scinn_68980</name>
</gene>
<evidence type="ECO:0000313" key="2">
    <source>
        <dbReference type="Proteomes" id="UP000660554"/>
    </source>
</evidence>
<protein>
    <recommendedName>
        <fullName evidence="3">Transposase</fullName>
    </recommendedName>
</protein>
<proteinExistence type="predicted"/>
<sequence length="103" mass="11491">MYEAVGEWAETDVRAELGAAEAAERAWPCGVHDVGGEETEANRRVVRWVEAGFDGQWGSVSEPCNEWDTALERLQWCRVHAPLAVSYRLVRMTARVTSGVENV</sequence>
<reference evidence="2" key="1">
    <citation type="submission" date="2020-09" db="EMBL/GenBank/DDBJ databases">
        <title>Whole genome shotgun sequence of Streptomyces cinnamonensis NBRC 15873.</title>
        <authorList>
            <person name="Komaki H."/>
            <person name="Tamura T."/>
        </authorList>
    </citation>
    <scope>NUCLEOTIDE SEQUENCE [LARGE SCALE GENOMIC DNA]</scope>
    <source>
        <strain evidence="2">NBRC 15873</strain>
    </source>
</reference>
<name>A0ABQ3NXD0_STRVG</name>
<comment type="caution">
    <text evidence="1">The sequence shown here is derived from an EMBL/GenBank/DDBJ whole genome shotgun (WGS) entry which is preliminary data.</text>
</comment>
<keyword evidence="2" id="KW-1185">Reference proteome</keyword>
<dbReference type="EMBL" id="BNDV01000017">
    <property type="protein sequence ID" value="GHI17435.1"/>
    <property type="molecule type" value="Genomic_DNA"/>
</dbReference>
<organism evidence="1 2">
    <name type="scientific">Streptomyces virginiae</name>
    <name type="common">Streptomyces cinnamonensis</name>
    <dbReference type="NCBI Taxonomy" id="1961"/>
    <lineage>
        <taxon>Bacteria</taxon>
        <taxon>Bacillati</taxon>
        <taxon>Actinomycetota</taxon>
        <taxon>Actinomycetes</taxon>
        <taxon>Kitasatosporales</taxon>
        <taxon>Streptomycetaceae</taxon>
        <taxon>Streptomyces</taxon>
    </lineage>
</organism>
<evidence type="ECO:0000313" key="1">
    <source>
        <dbReference type="EMBL" id="GHI17435.1"/>
    </source>
</evidence>
<dbReference type="Proteomes" id="UP000660554">
    <property type="component" value="Unassembled WGS sequence"/>
</dbReference>
<evidence type="ECO:0008006" key="3">
    <source>
        <dbReference type="Google" id="ProtNLM"/>
    </source>
</evidence>
<accession>A0ABQ3NXD0</accession>